<evidence type="ECO:0000313" key="7">
    <source>
        <dbReference type="EMBL" id="KAJ7391595.1"/>
    </source>
</evidence>
<organism evidence="7 8">
    <name type="scientific">Desmophyllum pertusum</name>
    <dbReference type="NCBI Taxonomy" id="174260"/>
    <lineage>
        <taxon>Eukaryota</taxon>
        <taxon>Metazoa</taxon>
        <taxon>Cnidaria</taxon>
        <taxon>Anthozoa</taxon>
        <taxon>Hexacorallia</taxon>
        <taxon>Scleractinia</taxon>
        <taxon>Caryophylliina</taxon>
        <taxon>Caryophylliidae</taxon>
        <taxon>Desmophyllum</taxon>
    </lineage>
</organism>
<evidence type="ECO:0000256" key="1">
    <source>
        <dbReference type="ARBA" id="ARBA00004370"/>
    </source>
</evidence>
<comment type="subcellular location">
    <subcellularLocation>
        <location evidence="1">Membrane</location>
    </subcellularLocation>
</comment>
<comment type="caution">
    <text evidence="7">The sequence shown here is derived from an EMBL/GenBank/DDBJ whole genome shotgun (WGS) entry which is preliminary data.</text>
</comment>
<dbReference type="Proteomes" id="UP001163046">
    <property type="component" value="Unassembled WGS sequence"/>
</dbReference>
<name>A0A9X0A1Y2_9CNID</name>
<dbReference type="InterPro" id="IPR017452">
    <property type="entry name" value="GPCR_Rhodpsn_7TM"/>
</dbReference>
<dbReference type="AlphaFoldDB" id="A0A9X0A1Y2"/>
<evidence type="ECO:0000313" key="8">
    <source>
        <dbReference type="Proteomes" id="UP001163046"/>
    </source>
</evidence>
<evidence type="ECO:0000256" key="5">
    <source>
        <dbReference type="SAM" id="Phobius"/>
    </source>
</evidence>
<keyword evidence="2 5" id="KW-0812">Transmembrane</keyword>
<keyword evidence="8" id="KW-1185">Reference proteome</keyword>
<dbReference type="PROSITE" id="PS50262">
    <property type="entry name" value="G_PROTEIN_RECEP_F1_2"/>
    <property type="match status" value="1"/>
</dbReference>
<proteinExistence type="predicted"/>
<dbReference type="SUPFAM" id="SSF81321">
    <property type="entry name" value="Family A G protein-coupled receptor-like"/>
    <property type="match status" value="1"/>
</dbReference>
<evidence type="ECO:0000259" key="6">
    <source>
        <dbReference type="PROSITE" id="PS50262"/>
    </source>
</evidence>
<accession>A0A9X0A1Y2</accession>
<keyword evidence="4 5" id="KW-0472">Membrane</keyword>
<feature type="domain" description="G-protein coupled receptors family 1 profile" evidence="6">
    <location>
        <begin position="1"/>
        <end position="100"/>
    </location>
</feature>
<dbReference type="Gene3D" id="1.20.1070.10">
    <property type="entry name" value="Rhodopsin 7-helix transmembrane proteins"/>
    <property type="match status" value="1"/>
</dbReference>
<evidence type="ECO:0000256" key="4">
    <source>
        <dbReference type="ARBA" id="ARBA00023136"/>
    </source>
</evidence>
<dbReference type="GO" id="GO:0004930">
    <property type="term" value="F:G protein-coupled receptor activity"/>
    <property type="evidence" value="ECO:0007669"/>
    <property type="project" value="InterPro"/>
</dbReference>
<dbReference type="InterPro" id="IPR000276">
    <property type="entry name" value="GPCR_Rhodpsn"/>
</dbReference>
<dbReference type="EMBL" id="MU825405">
    <property type="protein sequence ID" value="KAJ7391595.1"/>
    <property type="molecule type" value="Genomic_DNA"/>
</dbReference>
<dbReference type="PROSITE" id="PS00237">
    <property type="entry name" value="G_PROTEIN_RECEP_F1_1"/>
    <property type="match status" value="1"/>
</dbReference>
<gene>
    <name evidence="7" type="ORF">OS493_017292</name>
</gene>
<keyword evidence="3 5" id="KW-1133">Transmembrane helix</keyword>
<feature type="transmembrane region" description="Helical" evidence="5">
    <location>
        <begin position="34"/>
        <end position="57"/>
    </location>
</feature>
<sequence length="146" mass="16539">MLAVSDLVVGALTGPVFIAFHVREAMRYPVMENIWIIHLTFFVSYTASLLSLAALTLDRYLTVIILLQEGLIYQHNRPDIGTDMGDICVTAMLLLHRWILLVCVPIHERRLYHNNQYINVFVHPHPSKTEGSNLSLALVPTDSDQT</sequence>
<dbReference type="GO" id="GO:0016020">
    <property type="term" value="C:membrane"/>
    <property type="evidence" value="ECO:0007669"/>
    <property type="project" value="UniProtKB-SubCell"/>
</dbReference>
<evidence type="ECO:0000256" key="2">
    <source>
        <dbReference type="ARBA" id="ARBA00022692"/>
    </source>
</evidence>
<reference evidence="7" key="1">
    <citation type="submission" date="2023-01" db="EMBL/GenBank/DDBJ databases">
        <title>Genome assembly of the deep-sea coral Lophelia pertusa.</title>
        <authorList>
            <person name="Herrera S."/>
            <person name="Cordes E."/>
        </authorList>
    </citation>
    <scope>NUCLEOTIDE SEQUENCE</scope>
    <source>
        <strain evidence="7">USNM1676648</strain>
        <tissue evidence="7">Polyp</tissue>
    </source>
</reference>
<evidence type="ECO:0000256" key="3">
    <source>
        <dbReference type="ARBA" id="ARBA00022989"/>
    </source>
</evidence>
<protein>
    <recommendedName>
        <fullName evidence="6">G-protein coupled receptors family 1 profile domain-containing protein</fullName>
    </recommendedName>
</protein>